<dbReference type="InterPro" id="IPR018391">
    <property type="entry name" value="PQQ_b-propeller_rpt"/>
</dbReference>
<dbReference type="InterPro" id="IPR011047">
    <property type="entry name" value="Quinoprotein_ADH-like_sf"/>
</dbReference>
<dbReference type="eggNOG" id="COG1520">
    <property type="taxonomic scope" value="Bacteria"/>
</dbReference>
<evidence type="ECO:0000256" key="4">
    <source>
        <dbReference type="HAMAP-Rule" id="MF_00923"/>
    </source>
</evidence>
<evidence type="ECO:0000313" key="7">
    <source>
        <dbReference type="Proteomes" id="UP000054363"/>
    </source>
</evidence>
<dbReference type="PANTHER" id="PTHR34512:SF30">
    <property type="entry name" value="OUTER MEMBRANE PROTEIN ASSEMBLY FACTOR BAMB"/>
    <property type="match status" value="1"/>
</dbReference>
<proteinExistence type="inferred from homology"/>
<organism evidence="6 7">
    <name type="scientific">Pseudidiomarina salinarum</name>
    <dbReference type="NCBI Taxonomy" id="435908"/>
    <lineage>
        <taxon>Bacteria</taxon>
        <taxon>Pseudomonadati</taxon>
        <taxon>Pseudomonadota</taxon>
        <taxon>Gammaproteobacteria</taxon>
        <taxon>Alteromonadales</taxon>
        <taxon>Idiomarinaceae</taxon>
        <taxon>Pseudidiomarina</taxon>
    </lineage>
</organism>
<dbReference type="Pfam" id="PF13360">
    <property type="entry name" value="PQQ_2"/>
    <property type="match status" value="1"/>
</dbReference>
<keyword evidence="1 4" id="KW-0732">Signal</keyword>
<dbReference type="GO" id="GO:0051205">
    <property type="term" value="P:protein insertion into membrane"/>
    <property type="evidence" value="ECO:0007669"/>
    <property type="project" value="UniProtKB-UniRule"/>
</dbReference>
<dbReference type="InterPro" id="IPR002372">
    <property type="entry name" value="PQQ_rpt_dom"/>
</dbReference>
<dbReference type="InterPro" id="IPR017687">
    <property type="entry name" value="BamB"/>
</dbReference>
<comment type="function">
    <text evidence="4">Part of the outer membrane protein assembly complex, which is involved in assembly and insertion of beta-barrel proteins into the outer membrane.</text>
</comment>
<evidence type="ECO:0000256" key="3">
    <source>
        <dbReference type="ARBA" id="ARBA00023237"/>
    </source>
</evidence>
<dbReference type="InterPro" id="IPR015943">
    <property type="entry name" value="WD40/YVTN_repeat-like_dom_sf"/>
</dbReference>
<keyword evidence="2 4" id="KW-0472">Membrane</keyword>
<dbReference type="EMBL" id="JPER01000001">
    <property type="protein sequence ID" value="KFZ31329.1"/>
    <property type="molecule type" value="Genomic_DNA"/>
</dbReference>
<evidence type="ECO:0000256" key="1">
    <source>
        <dbReference type="ARBA" id="ARBA00022729"/>
    </source>
</evidence>
<comment type="similarity">
    <text evidence="4">Belongs to the BamB family.</text>
</comment>
<feature type="domain" description="Pyrrolo-quinoline quinone repeat" evidence="5">
    <location>
        <begin position="78"/>
        <end position="325"/>
    </location>
</feature>
<gene>
    <name evidence="4" type="primary">bamB</name>
    <name evidence="6" type="ORF">IDSA_00930</name>
</gene>
<dbReference type="HAMAP" id="MF_00923">
    <property type="entry name" value="OM_assembly_BamB"/>
    <property type="match status" value="1"/>
</dbReference>
<comment type="subunit">
    <text evidence="4">Part of the Bam complex.</text>
</comment>
<dbReference type="NCBIfam" id="NF008351">
    <property type="entry name" value="PRK11138.1"/>
    <property type="match status" value="1"/>
</dbReference>
<dbReference type="Proteomes" id="UP000054363">
    <property type="component" value="Unassembled WGS sequence"/>
</dbReference>
<keyword evidence="7" id="KW-1185">Reference proteome</keyword>
<dbReference type="SUPFAM" id="SSF50998">
    <property type="entry name" value="Quinoprotein alcohol dehydrogenase-like"/>
    <property type="match status" value="1"/>
</dbReference>
<reference evidence="6 7" key="1">
    <citation type="submission" date="2014-06" db="EMBL/GenBank/DDBJ databases">
        <title>The draft genome sequence of Idiomarina salinarum ISL-52.</title>
        <authorList>
            <person name="Du J."/>
            <person name="Shao Z."/>
        </authorList>
    </citation>
    <scope>NUCLEOTIDE SEQUENCE [LARGE SCALE GENOMIC DNA]</scope>
    <source>
        <strain evidence="6 7">ISL-52</strain>
    </source>
</reference>
<name>A0A094IZW0_9GAMM</name>
<keyword evidence="3 4" id="KW-0998">Cell outer membrane</keyword>
<dbReference type="SMART" id="SM00564">
    <property type="entry name" value="PQQ"/>
    <property type="match status" value="6"/>
</dbReference>
<comment type="subcellular location">
    <subcellularLocation>
        <location evidence="4">Cell outer membrane</location>
    </subcellularLocation>
</comment>
<dbReference type="GO" id="GO:0009279">
    <property type="term" value="C:cell outer membrane"/>
    <property type="evidence" value="ECO:0007669"/>
    <property type="project" value="UniProtKB-SubCell"/>
</dbReference>
<comment type="caution">
    <text evidence="6">The sequence shown here is derived from an EMBL/GenBank/DDBJ whole genome shotgun (WGS) entry which is preliminary data.</text>
</comment>
<accession>A0A094IZW0</accession>
<evidence type="ECO:0000256" key="2">
    <source>
        <dbReference type="ARBA" id="ARBA00023136"/>
    </source>
</evidence>
<feature type="signal peptide" evidence="4">
    <location>
        <begin position="1"/>
        <end position="25"/>
    </location>
</feature>
<protein>
    <recommendedName>
        <fullName evidence="4">Outer membrane protein assembly factor BamB</fullName>
    </recommendedName>
</protein>
<dbReference type="AlphaFoldDB" id="A0A094IZW0"/>
<evidence type="ECO:0000313" key="6">
    <source>
        <dbReference type="EMBL" id="KFZ31329.1"/>
    </source>
</evidence>
<dbReference type="NCBIfam" id="TIGR03300">
    <property type="entry name" value="assembly_YfgL"/>
    <property type="match status" value="1"/>
</dbReference>
<dbReference type="PANTHER" id="PTHR34512">
    <property type="entry name" value="CELL SURFACE PROTEIN"/>
    <property type="match status" value="1"/>
</dbReference>
<sequence length="397" mass="42014" precursor="true">MFFTTGVKYSALALAALLASGCSIFGDDEITYNELQPFDATVSPSVVWEGSVGKGVGEYFSRLNPVVVGDVIVAADRRGVVKAFNRADGANLWRVDVRDLTGGDAGGWLMPGDTARISGGLVANDGRLFFGTENGEVVALSMADGSLIWRTEIGGEVLADPAVGEGYVVVNTSAGKLIGLLEDSGEQQWEMSTEVPALSLRGTSAPTIASGGAIFGTATGKLTVAVLNNGQQAWVAPLAIPQGATELQRLVDADVQPLVRGNAVYSIAYNGQVAAVELTSGRIMWQREYASFNNFDLSVNRLFLTDTYDSVYSLDSDNGVEIWSNNDLTGRQVTGPVRFGNYVVVGDAFGYLHFLNANTGEMAGRLEVGNSVYVAPIVAGDTLYVQLRDGSLLAVRI</sequence>
<dbReference type="Gene3D" id="2.130.10.10">
    <property type="entry name" value="YVTN repeat-like/Quinoprotein amine dehydrogenase"/>
    <property type="match status" value="1"/>
</dbReference>
<dbReference type="STRING" id="435908.IDSA_00930"/>
<dbReference type="GO" id="GO:0043165">
    <property type="term" value="P:Gram-negative-bacterium-type cell outer membrane assembly"/>
    <property type="evidence" value="ECO:0007669"/>
    <property type="project" value="UniProtKB-UniRule"/>
</dbReference>
<evidence type="ECO:0000259" key="5">
    <source>
        <dbReference type="Pfam" id="PF13360"/>
    </source>
</evidence>
<feature type="chain" id="PRO_5008983105" description="Outer membrane protein assembly factor BamB" evidence="4">
    <location>
        <begin position="26"/>
        <end position="397"/>
    </location>
</feature>